<evidence type="ECO:0000313" key="12">
    <source>
        <dbReference type="Proteomes" id="UP000747110"/>
    </source>
</evidence>
<dbReference type="GO" id="GO:0004707">
    <property type="term" value="F:MAP kinase activity"/>
    <property type="evidence" value="ECO:0007669"/>
    <property type="project" value="InterPro"/>
</dbReference>
<dbReference type="InterPro" id="IPR050117">
    <property type="entry name" value="MAPK"/>
</dbReference>
<dbReference type="PROSITE" id="PS50011">
    <property type="entry name" value="PROTEIN_KINASE_DOM"/>
    <property type="match status" value="1"/>
</dbReference>
<dbReference type="Gene3D" id="3.30.200.20">
    <property type="entry name" value="Phosphorylase Kinase, domain 1"/>
    <property type="match status" value="1"/>
</dbReference>
<evidence type="ECO:0000259" key="9">
    <source>
        <dbReference type="PROSITE" id="PS50011"/>
    </source>
</evidence>
<dbReference type="PANTHER" id="PTHR24055">
    <property type="entry name" value="MITOGEN-ACTIVATED PROTEIN KINASE"/>
    <property type="match status" value="1"/>
</dbReference>
<comment type="similarity">
    <text evidence="1">Belongs to the protein kinase superfamily. CMGC Ser/Thr protein kinase family. MAP kinase subfamily.</text>
</comment>
<name>A0A8J4C6E9_9CHLO</name>
<dbReference type="InterPro" id="IPR000719">
    <property type="entry name" value="Prot_kinase_dom"/>
</dbReference>
<keyword evidence="5" id="KW-0418">Kinase</keyword>
<organism evidence="10 12">
    <name type="scientific">Volvox reticuliferus</name>
    <dbReference type="NCBI Taxonomy" id="1737510"/>
    <lineage>
        <taxon>Eukaryota</taxon>
        <taxon>Viridiplantae</taxon>
        <taxon>Chlorophyta</taxon>
        <taxon>core chlorophytes</taxon>
        <taxon>Chlorophyceae</taxon>
        <taxon>CS clade</taxon>
        <taxon>Chlamydomonadales</taxon>
        <taxon>Volvocaceae</taxon>
        <taxon>Volvox</taxon>
    </lineage>
</organism>
<dbReference type="OrthoDB" id="2396at2759"/>
<dbReference type="EMBL" id="BNCP01000004">
    <property type="protein sequence ID" value="GIL72485.1"/>
    <property type="molecule type" value="Genomic_DNA"/>
</dbReference>
<dbReference type="InterPro" id="IPR017441">
    <property type="entry name" value="Protein_kinase_ATP_BS"/>
</dbReference>
<dbReference type="PROSITE" id="PS00107">
    <property type="entry name" value="PROTEIN_KINASE_ATP"/>
    <property type="match status" value="1"/>
</dbReference>
<reference evidence="10" key="1">
    <citation type="journal article" date="2021" name="Proc. Natl. Acad. Sci. U.S.A.">
        <title>Three genomes in the algal genus Volvox reveal the fate of a haploid sex-determining region after a transition to homothallism.</title>
        <authorList>
            <person name="Yamamoto K."/>
            <person name="Hamaji T."/>
            <person name="Kawai-Toyooka H."/>
            <person name="Matsuzaki R."/>
            <person name="Takahashi F."/>
            <person name="Nishimura Y."/>
            <person name="Kawachi M."/>
            <person name="Noguchi H."/>
            <person name="Minakuchi Y."/>
            <person name="Umen J.G."/>
            <person name="Toyoda A."/>
            <person name="Nozaki H."/>
        </authorList>
    </citation>
    <scope>NUCLEOTIDE SEQUENCE</scope>
    <source>
        <strain evidence="11">NIES-3785</strain>
        <strain evidence="10">NIES-3786</strain>
    </source>
</reference>
<dbReference type="Gene3D" id="1.10.510.10">
    <property type="entry name" value="Transferase(Phosphotransferase) domain 1"/>
    <property type="match status" value="1"/>
</dbReference>
<evidence type="ECO:0000256" key="1">
    <source>
        <dbReference type="ARBA" id="ARBA00008832"/>
    </source>
</evidence>
<keyword evidence="4 7" id="KW-0547">Nucleotide-binding</keyword>
<keyword evidence="2" id="KW-0723">Serine/threonine-protein kinase</keyword>
<comment type="caution">
    <text evidence="10">The sequence shown here is derived from an EMBL/GenBank/DDBJ whole genome shotgun (WGS) entry which is preliminary data.</text>
</comment>
<dbReference type="Pfam" id="PF00069">
    <property type="entry name" value="Pkinase"/>
    <property type="match status" value="1"/>
</dbReference>
<protein>
    <recommendedName>
        <fullName evidence="9">Protein kinase domain-containing protein</fullName>
    </recommendedName>
</protein>
<dbReference type="SUPFAM" id="SSF56112">
    <property type="entry name" value="Protein kinase-like (PK-like)"/>
    <property type="match status" value="1"/>
</dbReference>
<gene>
    <name evidence="10" type="ORF">Vretifemale_2848</name>
    <name evidence="11" type="ORF">Vretimale_4276</name>
</gene>
<evidence type="ECO:0000256" key="7">
    <source>
        <dbReference type="PROSITE-ProRule" id="PRU10141"/>
    </source>
</evidence>
<dbReference type="FunFam" id="3.30.200.20:FF:000046">
    <property type="entry name" value="Mitogen-activated protein kinase"/>
    <property type="match status" value="1"/>
</dbReference>
<dbReference type="PROSITE" id="PS01351">
    <property type="entry name" value="MAPK"/>
    <property type="match status" value="1"/>
</dbReference>
<evidence type="ECO:0000313" key="10">
    <source>
        <dbReference type="EMBL" id="GIL72485.1"/>
    </source>
</evidence>
<feature type="region of interest" description="Disordered" evidence="8">
    <location>
        <begin position="573"/>
        <end position="618"/>
    </location>
</feature>
<feature type="compositionally biased region" description="Polar residues" evidence="8">
    <location>
        <begin position="17"/>
        <end position="38"/>
    </location>
</feature>
<dbReference type="InterPro" id="IPR003527">
    <property type="entry name" value="MAP_kinase_CS"/>
</dbReference>
<evidence type="ECO:0000256" key="8">
    <source>
        <dbReference type="SAM" id="MobiDB-lite"/>
    </source>
</evidence>
<evidence type="ECO:0000313" key="11">
    <source>
        <dbReference type="EMBL" id="GIL98977.1"/>
    </source>
</evidence>
<evidence type="ECO:0000256" key="5">
    <source>
        <dbReference type="ARBA" id="ARBA00022777"/>
    </source>
</evidence>
<dbReference type="AlphaFoldDB" id="A0A8J4C6E9"/>
<feature type="region of interest" description="Disordered" evidence="8">
    <location>
        <begin position="1"/>
        <end position="38"/>
    </location>
</feature>
<dbReference type="GO" id="GO:0005524">
    <property type="term" value="F:ATP binding"/>
    <property type="evidence" value="ECO:0007669"/>
    <property type="project" value="UniProtKB-UniRule"/>
</dbReference>
<dbReference type="Proteomes" id="UP000747110">
    <property type="component" value="Unassembled WGS sequence"/>
</dbReference>
<proteinExistence type="inferred from homology"/>
<keyword evidence="12" id="KW-1185">Reference proteome</keyword>
<dbReference type="SMART" id="SM00220">
    <property type="entry name" value="S_TKc"/>
    <property type="match status" value="1"/>
</dbReference>
<dbReference type="InterPro" id="IPR011009">
    <property type="entry name" value="Kinase-like_dom_sf"/>
</dbReference>
<evidence type="ECO:0000256" key="4">
    <source>
        <dbReference type="ARBA" id="ARBA00022741"/>
    </source>
</evidence>
<keyword evidence="6 7" id="KW-0067">ATP-binding</keyword>
<evidence type="ECO:0000256" key="2">
    <source>
        <dbReference type="ARBA" id="ARBA00022527"/>
    </source>
</evidence>
<dbReference type="EMBL" id="BNCQ01000006">
    <property type="protein sequence ID" value="GIL98977.1"/>
    <property type="molecule type" value="Genomic_DNA"/>
</dbReference>
<evidence type="ECO:0000256" key="6">
    <source>
        <dbReference type="ARBA" id="ARBA00022840"/>
    </source>
</evidence>
<feature type="domain" description="Protein kinase" evidence="9">
    <location>
        <begin position="55"/>
        <end position="348"/>
    </location>
</feature>
<feature type="binding site" evidence="7">
    <location>
        <position position="85"/>
    </location>
    <ligand>
        <name>ATP</name>
        <dbReference type="ChEBI" id="CHEBI:30616"/>
    </ligand>
</feature>
<evidence type="ECO:0000256" key="3">
    <source>
        <dbReference type="ARBA" id="ARBA00022679"/>
    </source>
</evidence>
<accession>A0A8J4C6E9</accession>
<sequence>MISFTQEQAQRDAMHHQSVQGLAHQSQNGQRQLPTQQAPTDHCSFLNGYNETKRYTVMNLIGKGSYGVVCSAKDNLTGEVVAIKKIQNVFDNVADAHRILREITLLRLLKHPDIVEIKHIMLPADPNTFKDLYVVFELMESDLHTVIGANDDLTRDHHKVFLYQLLRGLNFMHTNNVLHRDLKPKNILANSNCKLKICDFGLARPIMGNMTALTPVLWTDYVATRWYRAPELCGCFYGRYTSAVDMWSIGCIFAEVLLGKPLFPGRDAVSQLQLITDLLGKPPSSVIEGITNSRARNFLQGMPHKEPKRLTSKFPSADPLALELLSRLLAFDPADRPSAAEALSHQYFSGLPEVRQESVPVAANFGFENREKRLSEIDVRHLIYWEALQYHPHVRKAYEAQLAAMRCGVGGFGVRLPCPTASPYTIPSTPVETMAAQFLKQQSDSQDSGESTESDISGVMQASAPLQAYVMATGPPAVAQGVMPGPGVVGSQMWRYPAIPPQQKQMQPQPQPIIPPYAEVQYAEVQQPMRQPYAEMHHHMMPTMVPEAHYYAAHGPYHPCATLPSQQHYPDQLMGHGPYHRVEHQHQQQQAQQRTPSKYGSGPSYGAVGPPFRPPYPY</sequence>
<dbReference type="Proteomes" id="UP000722791">
    <property type="component" value="Unassembled WGS sequence"/>
</dbReference>
<keyword evidence="3" id="KW-0808">Transferase</keyword>
<dbReference type="FunFam" id="1.10.510.10:FF:000098">
    <property type="entry name" value="Mitogen-activated protein kinase 1"/>
    <property type="match status" value="1"/>
</dbReference>